<dbReference type="Proteomes" id="UP000242682">
    <property type="component" value="Unassembled WGS sequence"/>
</dbReference>
<reference evidence="2 3" key="1">
    <citation type="submission" date="2018-03" db="EMBL/GenBank/DDBJ databases">
        <title>Genomic Encyclopedia of Type Strains, Phase III (KMG-III): the genomes of soil and plant-associated and newly described type strains.</title>
        <authorList>
            <person name="Whitman W."/>
        </authorList>
    </citation>
    <scope>NUCLEOTIDE SEQUENCE [LARGE SCALE GENOMIC DNA]</scope>
    <source>
        <strain evidence="2 3">CGMCC 1.12259</strain>
    </source>
</reference>
<name>A0A2P8H5Z0_9BACL</name>
<accession>A0A2P8H5Z0</accession>
<keyword evidence="1" id="KW-0812">Transmembrane</keyword>
<sequence length="210" mass="24270">MNATSSFIYTILEWITRFAYLNLLWVIFTLAGGILFGFFPSTTAMFAVSREWLRGNTDKPVFQTFWSYYRTDFWKSNRLGLFVAAIVFLIALDIFYIQGSAELLSWTYVPLFAFMLLFVLFLFYLFPSFAHYDIKVRNIIKNSFLLMLINPINNLLILLTLVPLYFLMSFVPALAVIFGGSLYAFITMWFAMHAFNKANKTSGQAEGLSE</sequence>
<proteinExistence type="predicted"/>
<feature type="transmembrane region" description="Helical" evidence="1">
    <location>
        <begin position="173"/>
        <end position="192"/>
    </location>
</feature>
<evidence type="ECO:0000313" key="2">
    <source>
        <dbReference type="EMBL" id="PSL41647.1"/>
    </source>
</evidence>
<feature type="transmembrane region" description="Helical" evidence="1">
    <location>
        <begin position="79"/>
        <end position="97"/>
    </location>
</feature>
<keyword evidence="3" id="KW-1185">Reference proteome</keyword>
<dbReference type="OrthoDB" id="2182676at2"/>
<evidence type="ECO:0000313" key="3">
    <source>
        <dbReference type="Proteomes" id="UP000242682"/>
    </source>
</evidence>
<gene>
    <name evidence="2" type="ORF">B0H99_102331</name>
</gene>
<keyword evidence="1" id="KW-0472">Membrane</keyword>
<dbReference type="RefSeq" id="WP_106532323.1">
    <property type="nucleotide sequence ID" value="NZ_PYAT01000002.1"/>
</dbReference>
<feature type="transmembrane region" description="Helical" evidence="1">
    <location>
        <begin position="109"/>
        <end position="132"/>
    </location>
</feature>
<comment type="caution">
    <text evidence="2">The sequence shown here is derived from an EMBL/GenBank/DDBJ whole genome shotgun (WGS) entry which is preliminary data.</text>
</comment>
<dbReference type="InterPro" id="IPR006938">
    <property type="entry name" value="DUF624"/>
</dbReference>
<dbReference type="Pfam" id="PF04854">
    <property type="entry name" value="DUF624"/>
    <property type="match status" value="1"/>
</dbReference>
<evidence type="ECO:0000256" key="1">
    <source>
        <dbReference type="SAM" id="Phobius"/>
    </source>
</evidence>
<protein>
    <submittedName>
        <fullName evidence="2">Putative membrane protein YesL</fullName>
    </submittedName>
</protein>
<keyword evidence="1" id="KW-1133">Transmembrane helix</keyword>
<feature type="transmembrane region" description="Helical" evidence="1">
    <location>
        <begin position="144"/>
        <end position="167"/>
    </location>
</feature>
<feature type="transmembrane region" description="Helical" evidence="1">
    <location>
        <begin position="23"/>
        <end position="48"/>
    </location>
</feature>
<organism evidence="2 3">
    <name type="scientific">Planomicrobium soli</name>
    <dbReference type="NCBI Taxonomy" id="1176648"/>
    <lineage>
        <taxon>Bacteria</taxon>
        <taxon>Bacillati</taxon>
        <taxon>Bacillota</taxon>
        <taxon>Bacilli</taxon>
        <taxon>Bacillales</taxon>
        <taxon>Caryophanaceae</taxon>
        <taxon>Planomicrobium</taxon>
    </lineage>
</organism>
<dbReference type="EMBL" id="PYAT01000002">
    <property type="protein sequence ID" value="PSL41647.1"/>
    <property type="molecule type" value="Genomic_DNA"/>
</dbReference>
<dbReference type="AlphaFoldDB" id="A0A2P8H5Z0"/>